<proteinExistence type="predicted"/>
<protein>
    <submittedName>
        <fullName evidence="2">Phosphotransferase</fullName>
    </submittedName>
</protein>
<evidence type="ECO:0000313" key="2">
    <source>
        <dbReference type="EMBL" id="ETI61253.1"/>
    </source>
</evidence>
<accession>W1S2C0</accession>
<dbReference type="EMBL" id="AYOZ01000008">
    <property type="protein sequence ID" value="ETI61253.1"/>
    <property type="molecule type" value="Genomic_DNA"/>
</dbReference>
<gene>
    <name evidence="2" type="ORF">D104_05985</name>
</gene>
<dbReference type="PATRIC" id="fig|1208321.3.peg.1189"/>
<evidence type="ECO:0000313" key="3">
    <source>
        <dbReference type="Proteomes" id="UP000018857"/>
    </source>
</evidence>
<comment type="caution">
    <text evidence="2">The sequence shown here is derived from an EMBL/GenBank/DDBJ whole genome shotgun (WGS) entry which is preliminary data.</text>
</comment>
<keyword evidence="1" id="KW-1133">Transmembrane helix</keyword>
<dbReference type="GO" id="GO:0016740">
    <property type="term" value="F:transferase activity"/>
    <property type="evidence" value="ECO:0007669"/>
    <property type="project" value="UniProtKB-KW"/>
</dbReference>
<keyword evidence="1" id="KW-0812">Transmembrane</keyword>
<keyword evidence="1" id="KW-0472">Membrane</keyword>
<dbReference type="Proteomes" id="UP000018857">
    <property type="component" value="Unassembled WGS sequence"/>
</dbReference>
<organism evidence="2 3">
    <name type="scientific">Marinomonas profundimaris</name>
    <dbReference type="NCBI Taxonomy" id="1208321"/>
    <lineage>
        <taxon>Bacteria</taxon>
        <taxon>Pseudomonadati</taxon>
        <taxon>Pseudomonadota</taxon>
        <taxon>Gammaproteobacteria</taxon>
        <taxon>Oceanospirillales</taxon>
        <taxon>Oceanospirillaceae</taxon>
        <taxon>Marinomonas</taxon>
    </lineage>
</organism>
<evidence type="ECO:0000256" key="1">
    <source>
        <dbReference type="SAM" id="Phobius"/>
    </source>
</evidence>
<keyword evidence="2" id="KW-0808">Transferase</keyword>
<reference evidence="2 3" key="1">
    <citation type="journal article" date="2014" name="Genome Announc.">
        <title>Draft Genome Sequence of Marinomonas sp. Strain D104, a Polycyclic Aromatic Hydrocarbon-Degrading Bacterium from the Deep-Sea Sediment of the Arctic Ocean.</title>
        <authorList>
            <person name="Dong C."/>
            <person name="Bai X."/>
            <person name="Lai Q."/>
            <person name="Xie Y."/>
            <person name="Chen X."/>
            <person name="Shao Z."/>
        </authorList>
    </citation>
    <scope>NUCLEOTIDE SEQUENCE [LARGE SCALE GENOMIC DNA]</scope>
    <source>
        <strain evidence="2 3">D104</strain>
    </source>
</reference>
<feature type="transmembrane region" description="Helical" evidence="1">
    <location>
        <begin position="13"/>
        <end position="32"/>
    </location>
</feature>
<name>W1S2C0_9GAMM</name>
<keyword evidence="3" id="KW-1185">Reference proteome</keyword>
<dbReference type="AlphaFoldDB" id="W1S2C0"/>
<sequence length="37" mass="4181">MLLVLGEVFSSNVGFWLLAFGFWLLAFGFWVLGVRTS</sequence>